<dbReference type="Gene3D" id="3.10.105.10">
    <property type="entry name" value="Dipeptide-binding Protein, Domain 3"/>
    <property type="match status" value="1"/>
</dbReference>
<gene>
    <name evidence="7" type="ORF">ACFQ27_05120</name>
</gene>
<dbReference type="PROSITE" id="PS51257">
    <property type="entry name" value="PROKAR_LIPOPROTEIN"/>
    <property type="match status" value="1"/>
</dbReference>
<evidence type="ECO:0000256" key="1">
    <source>
        <dbReference type="ARBA" id="ARBA00004418"/>
    </source>
</evidence>
<dbReference type="InterPro" id="IPR030678">
    <property type="entry name" value="Peptide/Ni-bd"/>
</dbReference>
<dbReference type="Gene3D" id="3.90.76.10">
    <property type="entry name" value="Dipeptide-binding Protein, Domain 1"/>
    <property type="match status" value="1"/>
</dbReference>
<dbReference type="CDD" id="cd08504">
    <property type="entry name" value="PBP2_OppA"/>
    <property type="match status" value="1"/>
</dbReference>
<dbReference type="Gene3D" id="3.40.190.10">
    <property type="entry name" value="Periplasmic binding protein-like II"/>
    <property type="match status" value="1"/>
</dbReference>
<evidence type="ECO:0000256" key="2">
    <source>
        <dbReference type="ARBA" id="ARBA00005695"/>
    </source>
</evidence>
<comment type="subcellular location">
    <subcellularLocation>
        <location evidence="1">Periplasm</location>
    </subcellularLocation>
</comment>
<evidence type="ECO:0000256" key="5">
    <source>
        <dbReference type="SAM" id="SignalP"/>
    </source>
</evidence>
<keyword evidence="3" id="KW-0813">Transport</keyword>
<feature type="chain" id="PRO_5045968662" evidence="5">
    <location>
        <begin position="23"/>
        <end position="539"/>
    </location>
</feature>
<proteinExistence type="inferred from homology"/>
<dbReference type="EMBL" id="JBHTLQ010000008">
    <property type="protein sequence ID" value="MFD1189953.1"/>
    <property type="molecule type" value="Genomic_DNA"/>
</dbReference>
<name>A0ABW3SZ59_9CAUL</name>
<evidence type="ECO:0000256" key="3">
    <source>
        <dbReference type="ARBA" id="ARBA00022448"/>
    </source>
</evidence>
<accession>A0ABW3SZ59</accession>
<dbReference type="InterPro" id="IPR000914">
    <property type="entry name" value="SBP_5_dom"/>
</dbReference>
<reference evidence="8" key="1">
    <citation type="journal article" date="2019" name="Int. J. Syst. Evol. Microbiol.">
        <title>The Global Catalogue of Microorganisms (GCM) 10K type strain sequencing project: providing services to taxonomists for standard genome sequencing and annotation.</title>
        <authorList>
            <consortium name="The Broad Institute Genomics Platform"/>
            <consortium name="The Broad Institute Genome Sequencing Center for Infectious Disease"/>
            <person name="Wu L."/>
            <person name="Ma J."/>
        </authorList>
    </citation>
    <scope>NUCLEOTIDE SEQUENCE [LARGE SCALE GENOMIC DNA]</scope>
    <source>
        <strain evidence="8">CCUG 55074</strain>
    </source>
</reference>
<protein>
    <submittedName>
        <fullName evidence="7">Peptide ABC transporter substrate-binding protein</fullName>
    </submittedName>
</protein>
<keyword evidence="4 5" id="KW-0732">Signal</keyword>
<dbReference type="PIRSF" id="PIRSF002741">
    <property type="entry name" value="MppA"/>
    <property type="match status" value="1"/>
</dbReference>
<feature type="signal peptide" evidence="5">
    <location>
        <begin position="1"/>
        <end position="22"/>
    </location>
</feature>
<evidence type="ECO:0000259" key="6">
    <source>
        <dbReference type="Pfam" id="PF00496"/>
    </source>
</evidence>
<dbReference type="RefSeq" id="WP_377352850.1">
    <property type="nucleotide sequence ID" value="NZ_JBHTLQ010000008.1"/>
</dbReference>
<comment type="similarity">
    <text evidence="2">Belongs to the bacterial solute-binding protein 5 family.</text>
</comment>
<keyword evidence="8" id="KW-1185">Reference proteome</keyword>
<evidence type="ECO:0000256" key="4">
    <source>
        <dbReference type="ARBA" id="ARBA00022729"/>
    </source>
</evidence>
<dbReference type="PANTHER" id="PTHR30290">
    <property type="entry name" value="PERIPLASMIC BINDING COMPONENT OF ABC TRANSPORTER"/>
    <property type="match status" value="1"/>
</dbReference>
<dbReference type="InterPro" id="IPR039424">
    <property type="entry name" value="SBP_5"/>
</dbReference>
<dbReference type="SUPFAM" id="SSF53850">
    <property type="entry name" value="Periplasmic binding protein-like II"/>
    <property type="match status" value="1"/>
</dbReference>
<evidence type="ECO:0000313" key="7">
    <source>
        <dbReference type="EMBL" id="MFD1189953.1"/>
    </source>
</evidence>
<organism evidence="7 8">
    <name type="scientific">Phenylobacterium conjunctum</name>
    <dbReference type="NCBI Taxonomy" id="1298959"/>
    <lineage>
        <taxon>Bacteria</taxon>
        <taxon>Pseudomonadati</taxon>
        <taxon>Pseudomonadota</taxon>
        <taxon>Alphaproteobacteria</taxon>
        <taxon>Caulobacterales</taxon>
        <taxon>Caulobacteraceae</taxon>
        <taxon>Phenylobacterium</taxon>
    </lineage>
</organism>
<feature type="domain" description="Solute-binding protein family 5" evidence="6">
    <location>
        <begin position="80"/>
        <end position="460"/>
    </location>
</feature>
<dbReference type="Pfam" id="PF00496">
    <property type="entry name" value="SBP_bac_5"/>
    <property type="match status" value="1"/>
</dbReference>
<sequence length="539" mass="60051">MVRVSRSARVLALLALAGLLGACQPKVTRAPCPNGQVCVEYGNNTEAATLDPQKSNLIDEATIIADLIVGLTTDAPDASPAPAMATHWETSPDGLTWTFHLRKADWSDGVPVTSDDFVYAYRRILDPKTASIYAYLLYILQNGQAVNEGKAPPESLGVSAPDPQTLVLKLEHPAPYLPEIAKHQSFFPVPRHVVEKWGDDWVQPGRFVGNGPYSLVTWRLGDYIQVQKNPRFFDAKNVCIDRINYYPTPDAVMAERRVKRGELDLNTSFQSNRIARLRATMPGVPRTHTILATAYFSFNTRDVAAFRDVRVRRALSMGVDREFLTSKLLRAGQAPAYAFVPPGVANYPQGGAQLYWAKEPLAQRQAEAKRLLAQAGYGPENPLEIELKISNSPDTVLISQAIQADWASIGVKAKLVQNEGQIAFAAYRNRDFELGVMSWYADFNDPTTFLGLMRSDTGAQNYGDYRNPSYDALLDAADREPDPVRRGEILAEAEQLMLNDEAMIPLYYLVSRNLVSPRITGFVDNVENFHRARWMCVRK</sequence>
<dbReference type="PANTHER" id="PTHR30290:SF10">
    <property type="entry name" value="PERIPLASMIC OLIGOPEPTIDE-BINDING PROTEIN-RELATED"/>
    <property type="match status" value="1"/>
</dbReference>
<evidence type="ECO:0000313" key="8">
    <source>
        <dbReference type="Proteomes" id="UP001597216"/>
    </source>
</evidence>
<comment type="caution">
    <text evidence="7">The sequence shown here is derived from an EMBL/GenBank/DDBJ whole genome shotgun (WGS) entry which is preliminary data.</text>
</comment>
<dbReference type="Proteomes" id="UP001597216">
    <property type="component" value="Unassembled WGS sequence"/>
</dbReference>